<feature type="signal peptide" evidence="1">
    <location>
        <begin position="1"/>
        <end position="19"/>
    </location>
</feature>
<evidence type="ECO:0000256" key="1">
    <source>
        <dbReference type="SAM" id="SignalP"/>
    </source>
</evidence>
<evidence type="ECO:0000313" key="3">
    <source>
        <dbReference type="EMBL" id="CUK07348.1"/>
    </source>
</evidence>
<dbReference type="InterPro" id="IPR008613">
    <property type="entry name" value="Excalibur_Ca-bd_domain"/>
</dbReference>
<name>A0A0P1IMI9_9RHOB</name>
<keyword evidence="4" id="KW-1185">Reference proteome</keyword>
<dbReference type="Pfam" id="PF05901">
    <property type="entry name" value="Excalibur"/>
    <property type="match status" value="1"/>
</dbReference>
<evidence type="ECO:0000259" key="2">
    <source>
        <dbReference type="Pfam" id="PF05901"/>
    </source>
</evidence>
<dbReference type="PROSITE" id="PS51257">
    <property type="entry name" value="PROKAR_LIPOPROTEIN"/>
    <property type="match status" value="1"/>
</dbReference>
<proteinExistence type="predicted"/>
<dbReference type="OrthoDB" id="7951357at2"/>
<sequence>MRVLLYLAMMLLTACTADLLSPAALSSKVAQASTSELCAAYFQPRTTSRGKLMIEAELAGRRVNQCVLGNYGHHSLSTLGETVYARPTTTDLMTGLDSYDCSDFPNGAAAQKFFLASGGPITDPRNLDGDGDGLACEWRAQILKMSTYRRPAPAVRRSYSNCYTGPRGGTYTITATGNKNYGGC</sequence>
<organism evidence="3 4">
    <name type="scientific">Ruegeria denitrificans</name>
    <dbReference type="NCBI Taxonomy" id="1715692"/>
    <lineage>
        <taxon>Bacteria</taxon>
        <taxon>Pseudomonadati</taxon>
        <taxon>Pseudomonadota</taxon>
        <taxon>Alphaproteobacteria</taxon>
        <taxon>Rhodobacterales</taxon>
        <taxon>Roseobacteraceae</taxon>
        <taxon>Ruegeria</taxon>
    </lineage>
</organism>
<dbReference type="EMBL" id="CYUD01000009">
    <property type="protein sequence ID" value="CUK07348.1"/>
    <property type="molecule type" value="Genomic_DNA"/>
</dbReference>
<dbReference type="AlphaFoldDB" id="A0A0P1IMI9"/>
<feature type="domain" description="Excalibur calcium-binding" evidence="2">
    <location>
        <begin position="100"/>
        <end position="137"/>
    </location>
</feature>
<gene>
    <name evidence="3" type="ORF">RUE5091_02927</name>
</gene>
<accession>A0A0P1IMI9</accession>
<protein>
    <recommendedName>
        <fullName evidence="2">Excalibur calcium-binding domain-containing protein</fullName>
    </recommendedName>
</protein>
<dbReference type="STRING" id="1715692.RUE5091_02927"/>
<reference evidence="4" key="1">
    <citation type="submission" date="2015-09" db="EMBL/GenBank/DDBJ databases">
        <authorList>
            <person name="Rodrigo-Torres L."/>
            <person name="Arahal D.R."/>
        </authorList>
    </citation>
    <scope>NUCLEOTIDE SEQUENCE [LARGE SCALE GENOMIC DNA]</scope>
    <source>
        <strain evidence="4">CECT 5091</strain>
    </source>
</reference>
<evidence type="ECO:0000313" key="4">
    <source>
        <dbReference type="Proteomes" id="UP000051260"/>
    </source>
</evidence>
<keyword evidence="1" id="KW-0732">Signal</keyword>
<dbReference type="Proteomes" id="UP000051260">
    <property type="component" value="Unassembled WGS sequence"/>
</dbReference>
<feature type="chain" id="PRO_5006065418" description="Excalibur calcium-binding domain-containing protein" evidence="1">
    <location>
        <begin position="20"/>
        <end position="184"/>
    </location>
</feature>